<feature type="region of interest" description="Disordered" evidence="1">
    <location>
        <begin position="1"/>
        <end position="88"/>
    </location>
</feature>
<evidence type="ECO:0000313" key="3">
    <source>
        <dbReference type="Proteomes" id="UP000054350"/>
    </source>
</evidence>
<dbReference type="VEuPathDB" id="FungiDB:AMAG_00061"/>
<protein>
    <submittedName>
        <fullName evidence="2">Uncharacterized protein</fullName>
    </submittedName>
</protein>
<organism evidence="2 3">
    <name type="scientific">Allomyces macrogynus (strain ATCC 38327)</name>
    <name type="common">Allomyces javanicus var. macrogynus</name>
    <dbReference type="NCBI Taxonomy" id="578462"/>
    <lineage>
        <taxon>Eukaryota</taxon>
        <taxon>Fungi</taxon>
        <taxon>Fungi incertae sedis</taxon>
        <taxon>Blastocladiomycota</taxon>
        <taxon>Blastocladiomycetes</taxon>
        <taxon>Blastocladiales</taxon>
        <taxon>Blastocladiaceae</taxon>
        <taxon>Allomyces</taxon>
    </lineage>
</organism>
<reference evidence="2 3" key="1">
    <citation type="submission" date="2009-11" db="EMBL/GenBank/DDBJ databases">
        <title>Annotation of Allomyces macrogynus ATCC 38327.</title>
        <authorList>
            <consortium name="The Broad Institute Genome Sequencing Platform"/>
            <person name="Russ C."/>
            <person name="Cuomo C."/>
            <person name="Burger G."/>
            <person name="Gray M.W."/>
            <person name="Holland P.W.H."/>
            <person name="King N."/>
            <person name="Lang F.B.F."/>
            <person name="Roger A.J."/>
            <person name="Ruiz-Trillo I."/>
            <person name="Young S.K."/>
            <person name="Zeng Q."/>
            <person name="Gargeya S."/>
            <person name="Fitzgerald M."/>
            <person name="Haas B."/>
            <person name="Abouelleil A."/>
            <person name="Alvarado L."/>
            <person name="Arachchi H.M."/>
            <person name="Berlin A."/>
            <person name="Chapman S.B."/>
            <person name="Gearin G."/>
            <person name="Goldberg J."/>
            <person name="Griggs A."/>
            <person name="Gujja S."/>
            <person name="Hansen M."/>
            <person name="Heiman D."/>
            <person name="Howarth C."/>
            <person name="Larimer J."/>
            <person name="Lui A."/>
            <person name="MacDonald P.J.P."/>
            <person name="McCowen C."/>
            <person name="Montmayeur A."/>
            <person name="Murphy C."/>
            <person name="Neiman D."/>
            <person name="Pearson M."/>
            <person name="Priest M."/>
            <person name="Roberts A."/>
            <person name="Saif S."/>
            <person name="Shea T."/>
            <person name="Sisk P."/>
            <person name="Stolte C."/>
            <person name="Sykes S."/>
            <person name="Wortman J."/>
            <person name="Nusbaum C."/>
            <person name="Birren B."/>
        </authorList>
    </citation>
    <scope>NUCLEOTIDE SEQUENCE [LARGE SCALE GENOMIC DNA]</scope>
    <source>
        <strain evidence="2 3">ATCC 38327</strain>
    </source>
</reference>
<proteinExistence type="predicted"/>
<gene>
    <name evidence="2" type="ORF">AMAG_00061</name>
</gene>
<dbReference type="Proteomes" id="UP000054350">
    <property type="component" value="Unassembled WGS sequence"/>
</dbReference>
<name>A0A0L0RVF8_ALLM3</name>
<evidence type="ECO:0000256" key="1">
    <source>
        <dbReference type="SAM" id="MobiDB-lite"/>
    </source>
</evidence>
<dbReference type="EMBL" id="GG745328">
    <property type="protein sequence ID" value="KNE54060.1"/>
    <property type="molecule type" value="Genomic_DNA"/>
</dbReference>
<keyword evidence="3" id="KW-1185">Reference proteome</keyword>
<reference evidence="3" key="2">
    <citation type="submission" date="2009-11" db="EMBL/GenBank/DDBJ databases">
        <title>The Genome Sequence of Allomyces macrogynus strain ATCC 38327.</title>
        <authorList>
            <consortium name="The Broad Institute Genome Sequencing Platform"/>
            <person name="Russ C."/>
            <person name="Cuomo C."/>
            <person name="Shea T."/>
            <person name="Young S.K."/>
            <person name="Zeng Q."/>
            <person name="Koehrsen M."/>
            <person name="Haas B."/>
            <person name="Borodovsky M."/>
            <person name="Guigo R."/>
            <person name="Alvarado L."/>
            <person name="Berlin A."/>
            <person name="Borenstein D."/>
            <person name="Chen Z."/>
            <person name="Engels R."/>
            <person name="Freedman E."/>
            <person name="Gellesch M."/>
            <person name="Goldberg J."/>
            <person name="Griggs A."/>
            <person name="Gujja S."/>
            <person name="Heiman D."/>
            <person name="Hepburn T."/>
            <person name="Howarth C."/>
            <person name="Jen D."/>
            <person name="Larson L."/>
            <person name="Lewis B."/>
            <person name="Mehta T."/>
            <person name="Park D."/>
            <person name="Pearson M."/>
            <person name="Roberts A."/>
            <person name="Saif S."/>
            <person name="Shenoy N."/>
            <person name="Sisk P."/>
            <person name="Stolte C."/>
            <person name="Sykes S."/>
            <person name="Walk T."/>
            <person name="White J."/>
            <person name="Yandava C."/>
            <person name="Burger G."/>
            <person name="Gray M.W."/>
            <person name="Holland P.W.H."/>
            <person name="King N."/>
            <person name="Lang F.B.F."/>
            <person name="Roger A.J."/>
            <person name="Ruiz-Trillo I."/>
            <person name="Lander E."/>
            <person name="Nusbaum C."/>
        </authorList>
    </citation>
    <scope>NUCLEOTIDE SEQUENCE [LARGE SCALE GENOMIC DNA]</scope>
    <source>
        <strain evidence="3">ATCC 38327</strain>
    </source>
</reference>
<accession>A0A0L0RVF8</accession>
<dbReference type="AlphaFoldDB" id="A0A0L0RVF8"/>
<evidence type="ECO:0000313" key="2">
    <source>
        <dbReference type="EMBL" id="KNE54060.1"/>
    </source>
</evidence>
<sequence length="276" mass="29181">MNEPSEQEAPAAGLQADVDVDAEGANTRANTNADTDSDLSRAARRVTHHAASAHDQDASRAHSSRKTTRGSRSFGGGGGSGRSSCSPPIAALGPCQPLLISAQLETDYLTHMEDSKLDDLRLHVPSVMMLQAVDFSNVELQLADLAWTEFESPVPVLKPPLEFTDTNCVPGIVTVSSGSGSAGLGSFASRPPPPQQRQPADQNISSMVAAMEYAHRGSESLTTLANVHEPFTYYPNGAGVGPHAAPHGAVLLINVDEIDEDLPEIEQLEEPADLQQ</sequence>